<accession>A0AAD9E7B3</accession>
<dbReference type="Proteomes" id="UP001243330">
    <property type="component" value="Unassembled WGS sequence"/>
</dbReference>
<dbReference type="EMBL" id="JAQOWY010001466">
    <property type="protein sequence ID" value="KAK1837348.1"/>
    <property type="molecule type" value="Genomic_DNA"/>
</dbReference>
<gene>
    <name evidence="2" type="ORF">CCHR01_20031</name>
</gene>
<feature type="region of interest" description="Disordered" evidence="1">
    <location>
        <begin position="1"/>
        <end position="38"/>
    </location>
</feature>
<name>A0AAD9E7B3_9PEZI</name>
<keyword evidence="3" id="KW-1185">Reference proteome</keyword>
<feature type="non-terminal residue" evidence="2">
    <location>
        <position position="38"/>
    </location>
</feature>
<reference evidence="2" key="1">
    <citation type="submission" date="2023-01" db="EMBL/GenBank/DDBJ databases">
        <title>Colletotrichum chrysophilum M932 genome sequence.</title>
        <authorList>
            <person name="Baroncelli R."/>
        </authorList>
    </citation>
    <scope>NUCLEOTIDE SEQUENCE</scope>
    <source>
        <strain evidence="2">M932</strain>
    </source>
</reference>
<protein>
    <submittedName>
        <fullName evidence="2">Uncharacterized protein</fullName>
    </submittedName>
</protein>
<evidence type="ECO:0000313" key="2">
    <source>
        <dbReference type="EMBL" id="KAK1837348.1"/>
    </source>
</evidence>
<organism evidence="2 3">
    <name type="scientific">Colletotrichum chrysophilum</name>
    <dbReference type="NCBI Taxonomy" id="1836956"/>
    <lineage>
        <taxon>Eukaryota</taxon>
        <taxon>Fungi</taxon>
        <taxon>Dikarya</taxon>
        <taxon>Ascomycota</taxon>
        <taxon>Pezizomycotina</taxon>
        <taxon>Sordariomycetes</taxon>
        <taxon>Hypocreomycetidae</taxon>
        <taxon>Glomerellales</taxon>
        <taxon>Glomerellaceae</taxon>
        <taxon>Colletotrichum</taxon>
        <taxon>Colletotrichum gloeosporioides species complex</taxon>
    </lineage>
</organism>
<evidence type="ECO:0000256" key="1">
    <source>
        <dbReference type="SAM" id="MobiDB-lite"/>
    </source>
</evidence>
<feature type="compositionally biased region" description="Basic and acidic residues" evidence="1">
    <location>
        <begin position="1"/>
        <end position="10"/>
    </location>
</feature>
<comment type="caution">
    <text evidence="2">The sequence shown here is derived from an EMBL/GenBank/DDBJ whole genome shotgun (WGS) entry which is preliminary data.</text>
</comment>
<dbReference type="AlphaFoldDB" id="A0AAD9E7B3"/>
<feature type="compositionally biased region" description="Basic residues" evidence="1">
    <location>
        <begin position="11"/>
        <end position="25"/>
    </location>
</feature>
<proteinExistence type="predicted"/>
<sequence length="38" mass="4535">MASSREYYEYHHHHRHHSHHGAKKRLYLEPPTNGAVTV</sequence>
<evidence type="ECO:0000313" key="3">
    <source>
        <dbReference type="Proteomes" id="UP001243330"/>
    </source>
</evidence>